<evidence type="ECO:0000313" key="7">
    <source>
        <dbReference type="EMBL" id="UFP95206.1"/>
    </source>
</evidence>
<feature type="domain" description="RNA polymerase sigma-70 region 2" evidence="5">
    <location>
        <begin position="29"/>
        <end position="93"/>
    </location>
</feature>
<dbReference type="Gene3D" id="1.10.10.10">
    <property type="entry name" value="Winged helix-like DNA-binding domain superfamily/Winged helix DNA-binding domain"/>
    <property type="match status" value="1"/>
</dbReference>
<comment type="similarity">
    <text evidence="1">Belongs to the sigma-70 factor family. ECF subfamily.</text>
</comment>
<dbReference type="InterPro" id="IPR036388">
    <property type="entry name" value="WH-like_DNA-bd_sf"/>
</dbReference>
<keyword evidence="2" id="KW-0805">Transcription regulation</keyword>
<name>A0ABY3PNE5_9CYAN</name>
<dbReference type="InterPro" id="IPR013324">
    <property type="entry name" value="RNA_pol_sigma_r3/r4-like"/>
</dbReference>
<keyword evidence="3" id="KW-0731">Sigma factor</keyword>
<dbReference type="InterPro" id="IPR013249">
    <property type="entry name" value="RNA_pol_sigma70_r4_t2"/>
</dbReference>
<evidence type="ECO:0000259" key="6">
    <source>
        <dbReference type="Pfam" id="PF08281"/>
    </source>
</evidence>
<dbReference type="CDD" id="cd06171">
    <property type="entry name" value="Sigma70_r4"/>
    <property type="match status" value="1"/>
</dbReference>
<feature type="domain" description="RNA polymerase sigma factor 70 region 4 type 2" evidence="6">
    <location>
        <begin position="126"/>
        <end position="173"/>
    </location>
</feature>
<evidence type="ECO:0000259" key="5">
    <source>
        <dbReference type="Pfam" id="PF04542"/>
    </source>
</evidence>
<dbReference type="SUPFAM" id="SSF88659">
    <property type="entry name" value="Sigma3 and sigma4 domains of RNA polymerase sigma factors"/>
    <property type="match status" value="1"/>
</dbReference>
<organism evidence="7 8">
    <name type="scientific">Gloeobacter morelensis MG652769</name>
    <dbReference type="NCBI Taxonomy" id="2781736"/>
    <lineage>
        <taxon>Bacteria</taxon>
        <taxon>Bacillati</taxon>
        <taxon>Cyanobacteriota</taxon>
        <taxon>Cyanophyceae</taxon>
        <taxon>Gloeobacterales</taxon>
        <taxon>Gloeobacteraceae</taxon>
        <taxon>Gloeobacter</taxon>
        <taxon>Gloeobacter morelensis</taxon>
    </lineage>
</organism>
<evidence type="ECO:0000256" key="4">
    <source>
        <dbReference type="ARBA" id="ARBA00023163"/>
    </source>
</evidence>
<dbReference type="NCBIfam" id="TIGR02937">
    <property type="entry name" value="sigma70-ECF"/>
    <property type="match status" value="1"/>
</dbReference>
<dbReference type="InterPro" id="IPR013325">
    <property type="entry name" value="RNA_pol_sigma_r2"/>
</dbReference>
<reference evidence="7 8" key="1">
    <citation type="journal article" date="2021" name="Genome Biol. Evol.">
        <title>Complete Genome Sequencing of a Novel Gloeobacter Species from a Waterfall Cave in Mexico.</title>
        <authorList>
            <person name="Saw J.H."/>
            <person name="Cardona T."/>
            <person name="Montejano G."/>
        </authorList>
    </citation>
    <scope>NUCLEOTIDE SEQUENCE [LARGE SCALE GENOMIC DNA]</scope>
    <source>
        <strain evidence="7">MG652769</strain>
    </source>
</reference>
<evidence type="ECO:0000256" key="3">
    <source>
        <dbReference type="ARBA" id="ARBA00023082"/>
    </source>
</evidence>
<evidence type="ECO:0000256" key="1">
    <source>
        <dbReference type="ARBA" id="ARBA00010641"/>
    </source>
</evidence>
<proteinExistence type="inferred from homology"/>
<dbReference type="InterPro" id="IPR039425">
    <property type="entry name" value="RNA_pol_sigma-70-like"/>
</dbReference>
<dbReference type="Gene3D" id="1.10.1740.10">
    <property type="match status" value="1"/>
</dbReference>
<sequence length="186" mass="21206">MYCPPIPEPAAAPSLPLFACQCKVAAEVYLQYRDLVFRTAFRLLNDFQEAEDLTQDIFVGLLQRYTYDPARGSLVCFLRTLTRSRAIDLLRSQVSRRRSQQRHGKSLAAESRPCLLEGLSLQERSEQLLEAMDKLPLRWRLVLELAYFGGLSQVQIAAKIGAPLGTVKSWARFGQQHLRRLLADRL</sequence>
<dbReference type="PANTHER" id="PTHR43133:SF62">
    <property type="entry name" value="RNA POLYMERASE SIGMA FACTOR SIGZ"/>
    <property type="match status" value="1"/>
</dbReference>
<keyword evidence="8" id="KW-1185">Reference proteome</keyword>
<evidence type="ECO:0000313" key="8">
    <source>
        <dbReference type="Proteomes" id="UP001054846"/>
    </source>
</evidence>
<dbReference type="Pfam" id="PF04542">
    <property type="entry name" value="Sigma70_r2"/>
    <property type="match status" value="1"/>
</dbReference>
<dbReference type="EMBL" id="CP063845">
    <property type="protein sequence ID" value="UFP95206.1"/>
    <property type="molecule type" value="Genomic_DNA"/>
</dbReference>
<dbReference type="RefSeq" id="WP_230842429.1">
    <property type="nucleotide sequence ID" value="NZ_CP063845.1"/>
</dbReference>
<dbReference type="InterPro" id="IPR014284">
    <property type="entry name" value="RNA_pol_sigma-70_dom"/>
</dbReference>
<dbReference type="SUPFAM" id="SSF88946">
    <property type="entry name" value="Sigma2 domain of RNA polymerase sigma factors"/>
    <property type="match status" value="1"/>
</dbReference>
<protein>
    <submittedName>
        <fullName evidence="7">Sigma-70 family RNA polymerase sigma factor</fullName>
    </submittedName>
</protein>
<gene>
    <name evidence="7" type="ORF">ISF26_02850</name>
</gene>
<dbReference type="InterPro" id="IPR007627">
    <property type="entry name" value="RNA_pol_sigma70_r2"/>
</dbReference>
<dbReference type="PANTHER" id="PTHR43133">
    <property type="entry name" value="RNA POLYMERASE ECF-TYPE SIGMA FACTO"/>
    <property type="match status" value="1"/>
</dbReference>
<evidence type="ECO:0000256" key="2">
    <source>
        <dbReference type="ARBA" id="ARBA00023015"/>
    </source>
</evidence>
<keyword evidence="4" id="KW-0804">Transcription</keyword>
<accession>A0ABY3PNE5</accession>
<dbReference type="Proteomes" id="UP001054846">
    <property type="component" value="Chromosome"/>
</dbReference>
<dbReference type="Pfam" id="PF08281">
    <property type="entry name" value="Sigma70_r4_2"/>
    <property type="match status" value="1"/>
</dbReference>